<dbReference type="GO" id="GO:0016020">
    <property type="term" value="C:membrane"/>
    <property type="evidence" value="ECO:0007669"/>
    <property type="project" value="UniProtKB-SubCell"/>
</dbReference>
<sequence>MQSIAKEKHESEGQYLGRCSHPLPLTAITIYHTSGRHAEACSLEIIGAGWNICNSWSGIAATLAIGITQGGTVTVLYGILVILLMVGSSAATMGELASVYPTAGGQYHWASILAPKRVSRGLSYVCGSLNIMGWIACTAGVAIIPAQQIMAMVLFFDPEFTAHPWHYFLIYQAVNLLFLLNNIFILRRVPWIHNVGFTLSIFSFVVIVITCLAKSTDKQTSRFVWTTFINESGWGSDGIVFLTGLITPNYMFGGLDGVLHLAEECTNAATAVPRALMSTVAIGCISSFVFAVSMLYSLSNFDEVLGTITGFPIYEIWYQATSSSAAATVFLSCFMVSVFFAVNGCQQTASRLTWSFARDDGILFSRYIKAVHPSLLVPVWALLFNAFVVFLMGCIYLASSTSFNALIGSGLVLQQLTFAIPATLLLYRKRSIEFLPASRSFRLGIFGWVANFVTVAFAILVLVFYDFPAVVPVTGGNMNYTSAVLGIMEVFILFNWLLYARKVYHGPRITQGAAEVSS</sequence>
<dbReference type="Proteomes" id="UP000631181">
    <property type="component" value="Unassembled WGS sequence"/>
</dbReference>
<keyword evidence="8" id="KW-1185">Reference proteome</keyword>
<evidence type="ECO:0000256" key="1">
    <source>
        <dbReference type="ARBA" id="ARBA00004141"/>
    </source>
</evidence>
<dbReference type="PIRSF" id="PIRSF006060">
    <property type="entry name" value="AA_transporter"/>
    <property type="match status" value="1"/>
</dbReference>
<feature type="transmembrane region" description="Helical" evidence="6">
    <location>
        <begin position="168"/>
        <end position="185"/>
    </location>
</feature>
<dbReference type="Pfam" id="PF13520">
    <property type="entry name" value="AA_permease_2"/>
    <property type="match status" value="1"/>
</dbReference>
<protein>
    <submittedName>
        <fullName evidence="7">Amino acid transporter</fullName>
    </submittedName>
</protein>
<dbReference type="OrthoDB" id="4476201at2759"/>
<accession>A0A8J8W4Q8</accession>
<evidence type="ECO:0000313" key="7">
    <source>
        <dbReference type="EMBL" id="KAF7718131.1"/>
    </source>
</evidence>
<dbReference type="Gene3D" id="1.20.1740.10">
    <property type="entry name" value="Amino acid/polyamine transporter I"/>
    <property type="match status" value="1"/>
</dbReference>
<comment type="subcellular location">
    <subcellularLocation>
        <location evidence="1">Membrane</location>
        <topology evidence="1">Multi-pass membrane protein</topology>
    </subcellularLocation>
</comment>
<feature type="transmembrane region" description="Helical" evidence="6">
    <location>
        <begin position="75"/>
        <end position="94"/>
    </location>
</feature>
<organism evidence="7 8">
    <name type="scientific">Penicillium ucsense</name>
    <dbReference type="NCBI Taxonomy" id="2839758"/>
    <lineage>
        <taxon>Eukaryota</taxon>
        <taxon>Fungi</taxon>
        <taxon>Dikarya</taxon>
        <taxon>Ascomycota</taxon>
        <taxon>Pezizomycotina</taxon>
        <taxon>Eurotiomycetes</taxon>
        <taxon>Eurotiomycetidae</taxon>
        <taxon>Eurotiales</taxon>
        <taxon>Aspergillaceae</taxon>
        <taxon>Penicillium</taxon>
    </lineage>
</organism>
<evidence type="ECO:0000256" key="3">
    <source>
        <dbReference type="ARBA" id="ARBA00022692"/>
    </source>
</evidence>
<reference evidence="7" key="1">
    <citation type="journal article" date="2020" name="Front. Microbiol.">
        <title>Gene regulatory networks of Penicillium echinulatum 2HH and Penicillium oxalicum 114-2 inferred by a computational biology approach.</title>
        <authorList>
            <person name="Lenz A.R."/>
            <person name="Galan-Vasquez E."/>
            <person name="Balbinot E."/>
            <person name="De Abreu F.P."/>
            <person name="De Oliveira N.S."/>
            <person name="Da Rosa L.O."/>
            <person name="De Avila E Silva S."/>
            <person name="Camassola M."/>
            <person name="Dillon A.J.P."/>
            <person name="Perez-Rueda E."/>
        </authorList>
    </citation>
    <scope>NUCLEOTIDE SEQUENCE</scope>
    <source>
        <strain evidence="7">S1M29</strain>
    </source>
</reference>
<dbReference type="PANTHER" id="PTHR45649">
    <property type="entry name" value="AMINO-ACID PERMEASE BAT1"/>
    <property type="match status" value="1"/>
</dbReference>
<feature type="transmembrane region" description="Helical" evidence="6">
    <location>
        <begin position="131"/>
        <end position="156"/>
    </location>
</feature>
<keyword evidence="2" id="KW-0813">Transport</keyword>
<name>A0A8J8W4Q8_9EURO</name>
<feature type="transmembrane region" description="Helical" evidence="6">
    <location>
        <begin position="191"/>
        <end position="213"/>
    </location>
</feature>
<evidence type="ECO:0000256" key="4">
    <source>
        <dbReference type="ARBA" id="ARBA00022989"/>
    </source>
</evidence>
<feature type="transmembrane region" description="Helical" evidence="6">
    <location>
        <begin position="405"/>
        <end position="427"/>
    </location>
</feature>
<comment type="caution">
    <text evidence="7">The sequence shown here is derived from an EMBL/GenBank/DDBJ whole genome shotgun (WGS) entry which is preliminary data.</text>
</comment>
<keyword evidence="5 6" id="KW-0472">Membrane</keyword>
<gene>
    <name evidence="7" type="ORF">PECM_002798</name>
</gene>
<feature type="transmembrane region" description="Helical" evidence="6">
    <location>
        <begin position="480"/>
        <end position="499"/>
    </location>
</feature>
<feature type="transmembrane region" description="Helical" evidence="6">
    <location>
        <begin position="375"/>
        <end position="399"/>
    </location>
</feature>
<feature type="transmembrane region" description="Helical" evidence="6">
    <location>
        <begin position="316"/>
        <end position="342"/>
    </location>
</feature>
<evidence type="ECO:0000256" key="2">
    <source>
        <dbReference type="ARBA" id="ARBA00022448"/>
    </source>
</evidence>
<dbReference type="GO" id="GO:0022857">
    <property type="term" value="F:transmembrane transporter activity"/>
    <property type="evidence" value="ECO:0007669"/>
    <property type="project" value="InterPro"/>
</dbReference>
<keyword evidence="4 6" id="KW-1133">Transmembrane helix</keyword>
<dbReference type="InterPro" id="IPR002293">
    <property type="entry name" value="AA/rel_permease1"/>
</dbReference>
<evidence type="ECO:0000256" key="6">
    <source>
        <dbReference type="SAM" id="Phobius"/>
    </source>
</evidence>
<dbReference type="PANTHER" id="PTHR45649:SF19">
    <property type="entry name" value="TRANSPORTER, PUTATIVE (EUROFUNG)-RELATED"/>
    <property type="match status" value="1"/>
</dbReference>
<evidence type="ECO:0000256" key="5">
    <source>
        <dbReference type="ARBA" id="ARBA00023136"/>
    </source>
</evidence>
<dbReference type="AlphaFoldDB" id="A0A8J8W4Q8"/>
<feature type="transmembrane region" description="Helical" evidence="6">
    <location>
        <begin position="275"/>
        <end position="296"/>
    </location>
</feature>
<dbReference type="EMBL" id="WIWV01000018">
    <property type="protein sequence ID" value="KAF7718131.1"/>
    <property type="molecule type" value="Genomic_DNA"/>
</dbReference>
<keyword evidence="3 6" id="KW-0812">Transmembrane</keyword>
<feature type="transmembrane region" description="Helical" evidence="6">
    <location>
        <begin position="448"/>
        <end position="468"/>
    </location>
</feature>
<proteinExistence type="predicted"/>
<evidence type="ECO:0000313" key="8">
    <source>
        <dbReference type="Proteomes" id="UP000631181"/>
    </source>
</evidence>